<keyword evidence="10" id="KW-1185">Reference proteome</keyword>
<dbReference type="FunFam" id="3.30.930.10:FF:000016">
    <property type="entry name" value="Asparagine--tRNA ligase"/>
    <property type="match status" value="1"/>
</dbReference>
<dbReference type="PRINTS" id="PR01042">
    <property type="entry name" value="TRNASYNTHASP"/>
</dbReference>
<dbReference type="GO" id="GO:0006421">
    <property type="term" value="P:asparaginyl-tRNA aminoacylation"/>
    <property type="evidence" value="ECO:0007669"/>
    <property type="project" value="UniProtKB-UniRule"/>
</dbReference>
<protein>
    <recommendedName>
        <fullName evidence="7">Asparagine--tRNA ligase</fullName>
        <ecNumber evidence="7">6.1.1.22</ecNumber>
    </recommendedName>
    <alternativeName>
        <fullName evidence="7">Asparaginyl-tRNA synthetase</fullName>
        <shortName evidence="7">AsnRS</shortName>
    </alternativeName>
</protein>
<dbReference type="Gene3D" id="3.30.930.10">
    <property type="entry name" value="Bira Bifunctional Protein, Domain 2"/>
    <property type="match status" value="1"/>
</dbReference>
<dbReference type="AlphaFoldDB" id="A0A1G8ATS8"/>
<dbReference type="NCBIfam" id="NF003037">
    <property type="entry name" value="PRK03932.1"/>
    <property type="match status" value="1"/>
</dbReference>
<comment type="catalytic activity">
    <reaction evidence="7">
        <text>tRNA(Asn) + L-asparagine + ATP = L-asparaginyl-tRNA(Asn) + AMP + diphosphate + H(+)</text>
        <dbReference type="Rhea" id="RHEA:11180"/>
        <dbReference type="Rhea" id="RHEA-COMP:9659"/>
        <dbReference type="Rhea" id="RHEA-COMP:9674"/>
        <dbReference type="ChEBI" id="CHEBI:15378"/>
        <dbReference type="ChEBI" id="CHEBI:30616"/>
        <dbReference type="ChEBI" id="CHEBI:33019"/>
        <dbReference type="ChEBI" id="CHEBI:58048"/>
        <dbReference type="ChEBI" id="CHEBI:78442"/>
        <dbReference type="ChEBI" id="CHEBI:78515"/>
        <dbReference type="ChEBI" id="CHEBI:456215"/>
        <dbReference type="EC" id="6.1.1.22"/>
    </reaction>
</comment>
<dbReference type="InterPro" id="IPR002312">
    <property type="entry name" value="Asp/Asn-tRNA-synth_IIb"/>
</dbReference>
<dbReference type="GO" id="GO:0005524">
    <property type="term" value="F:ATP binding"/>
    <property type="evidence" value="ECO:0007669"/>
    <property type="project" value="UniProtKB-UniRule"/>
</dbReference>
<dbReference type="GO" id="GO:0140096">
    <property type="term" value="F:catalytic activity, acting on a protein"/>
    <property type="evidence" value="ECO:0007669"/>
    <property type="project" value="UniProtKB-ARBA"/>
</dbReference>
<keyword evidence="7" id="KW-0963">Cytoplasm</keyword>
<evidence type="ECO:0000313" key="9">
    <source>
        <dbReference type="EMBL" id="SDH24156.1"/>
    </source>
</evidence>
<sequence length="463" mass="53072">MQATTVKEIYREPNPFLNQKVELSGWVRTVRTSKTFGFIEINDGSFFENLQVVFEESLANFQEIGKLTISSAIRVQGELVPSPGAKQPFELKAANIEILSVSAADYPLQKKRHTFEYLRTIAHLRPRTNTFAAVFRLRSMIAYAIHKFFQEKGFVYVHTPIITGSDAEGAGEMFKVTALDLANPPKDSEGNVDFSKDFFGRLTSLTVSGQLNVETYCMAFRNVYTFGPTFRAENSNTARHAAEFWMIEPEIAFADLTDNMNLAEEMMKYLIQYALDNAPEEMAFFNNFVDKTLFERLENILSSEFAHVTYTEAVEMLEKEDFKFEYPVSWGMDLQTEHERYLTEKIFKKPVFVTDYPKGIKAFYMRLNEDNKTVAAMDLLVPGVGEIIGGSQREERIEVLQDRMQEAGLKAEDYWWYLDLRRYGGVTHAGYGLGFERVIMYLTGIANIRDVISFPRTTNSSEF</sequence>
<evidence type="ECO:0000259" key="8">
    <source>
        <dbReference type="PROSITE" id="PS50862"/>
    </source>
</evidence>
<dbReference type="InterPro" id="IPR004522">
    <property type="entry name" value="Asn-tRNA-ligase"/>
</dbReference>
<reference evidence="10" key="1">
    <citation type="submission" date="2016-10" db="EMBL/GenBank/DDBJ databases">
        <authorList>
            <person name="Varghese N."/>
            <person name="Submissions S."/>
        </authorList>
    </citation>
    <scope>NUCLEOTIDE SEQUENCE [LARGE SCALE GENOMIC DNA]</scope>
    <source>
        <strain evidence="10">DSM 8344</strain>
    </source>
</reference>
<feature type="domain" description="Aminoacyl-transfer RNA synthetases class-II family profile" evidence="8">
    <location>
        <begin position="135"/>
        <end position="455"/>
    </location>
</feature>
<dbReference type="GO" id="GO:0004816">
    <property type="term" value="F:asparagine-tRNA ligase activity"/>
    <property type="evidence" value="ECO:0007669"/>
    <property type="project" value="UniProtKB-UniRule"/>
</dbReference>
<comment type="similarity">
    <text evidence="1 7">Belongs to the class-II aminoacyl-tRNA synthetase family.</text>
</comment>
<dbReference type="EMBL" id="FNCP01000011">
    <property type="protein sequence ID" value="SDH24156.1"/>
    <property type="molecule type" value="Genomic_DNA"/>
</dbReference>
<dbReference type="SUPFAM" id="SSF55681">
    <property type="entry name" value="Class II aaRS and biotin synthetases"/>
    <property type="match status" value="1"/>
</dbReference>
<dbReference type="InterPro" id="IPR006195">
    <property type="entry name" value="aa-tRNA-synth_II"/>
</dbReference>
<name>A0A1G8ATS8_9FIRM</name>
<evidence type="ECO:0000256" key="6">
    <source>
        <dbReference type="ARBA" id="ARBA00023146"/>
    </source>
</evidence>
<evidence type="ECO:0000256" key="5">
    <source>
        <dbReference type="ARBA" id="ARBA00022917"/>
    </source>
</evidence>
<dbReference type="InterPro" id="IPR004365">
    <property type="entry name" value="NA-bd_OB_tRNA"/>
</dbReference>
<proteinExistence type="inferred from homology"/>
<keyword evidence="2 7" id="KW-0436">Ligase</keyword>
<dbReference type="NCBIfam" id="TIGR00457">
    <property type="entry name" value="asnS"/>
    <property type="match status" value="1"/>
</dbReference>
<comment type="subunit">
    <text evidence="7">Homodimer.</text>
</comment>
<evidence type="ECO:0000256" key="7">
    <source>
        <dbReference type="HAMAP-Rule" id="MF_00534"/>
    </source>
</evidence>
<dbReference type="PROSITE" id="PS50862">
    <property type="entry name" value="AA_TRNA_LIGASE_II"/>
    <property type="match status" value="1"/>
</dbReference>
<keyword evidence="4 7" id="KW-0067">ATP-binding</keyword>
<dbReference type="SUPFAM" id="SSF50249">
    <property type="entry name" value="Nucleic acid-binding proteins"/>
    <property type="match status" value="1"/>
</dbReference>
<dbReference type="CDD" id="cd00776">
    <property type="entry name" value="AsxRS_core"/>
    <property type="match status" value="1"/>
</dbReference>
<dbReference type="Gene3D" id="2.40.50.140">
    <property type="entry name" value="Nucleic acid-binding proteins"/>
    <property type="match status" value="1"/>
</dbReference>
<dbReference type="PANTHER" id="PTHR22594">
    <property type="entry name" value="ASPARTYL/LYSYL-TRNA SYNTHETASE"/>
    <property type="match status" value="1"/>
</dbReference>
<dbReference type="STRING" id="1121419.SAMN05443529_111113"/>
<dbReference type="GO" id="GO:0016740">
    <property type="term" value="F:transferase activity"/>
    <property type="evidence" value="ECO:0007669"/>
    <property type="project" value="UniProtKB-ARBA"/>
</dbReference>
<accession>A0A1G8ATS8</accession>
<dbReference type="OrthoDB" id="9762036at2"/>
<dbReference type="GO" id="GO:0003676">
    <property type="term" value="F:nucleic acid binding"/>
    <property type="evidence" value="ECO:0007669"/>
    <property type="project" value="InterPro"/>
</dbReference>
<comment type="subcellular location">
    <subcellularLocation>
        <location evidence="7">Cytoplasm</location>
    </subcellularLocation>
</comment>
<dbReference type="InterPro" id="IPR012340">
    <property type="entry name" value="NA-bd_OB-fold"/>
</dbReference>
<gene>
    <name evidence="7" type="primary">asnS</name>
    <name evidence="9" type="ORF">SAMN05443529_111113</name>
</gene>
<dbReference type="EC" id="6.1.1.22" evidence="7"/>
<keyword evidence="6 7" id="KW-0030">Aminoacyl-tRNA synthetase</keyword>
<dbReference type="RefSeq" id="WP_092333282.1">
    <property type="nucleotide sequence ID" value="NZ_FNCP01000011.1"/>
</dbReference>
<dbReference type="Pfam" id="PF01336">
    <property type="entry name" value="tRNA_anti-codon"/>
    <property type="match status" value="1"/>
</dbReference>
<dbReference type="Proteomes" id="UP000198656">
    <property type="component" value="Unassembled WGS sequence"/>
</dbReference>
<organism evidence="9 10">
    <name type="scientific">Desulfosporosinus hippei DSM 8344</name>
    <dbReference type="NCBI Taxonomy" id="1121419"/>
    <lineage>
        <taxon>Bacteria</taxon>
        <taxon>Bacillati</taxon>
        <taxon>Bacillota</taxon>
        <taxon>Clostridia</taxon>
        <taxon>Eubacteriales</taxon>
        <taxon>Desulfitobacteriaceae</taxon>
        <taxon>Desulfosporosinus</taxon>
    </lineage>
</organism>
<dbReference type="PANTHER" id="PTHR22594:SF34">
    <property type="entry name" value="ASPARAGINE--TRNA LIGASE, MITOCHONDRIAL-RELATED"/>
    <property type="match status" value="1"/>
</dbReference>
<dbReference type="CDD" id="cd04318">
    <property type="entry name" value="EcAsnRS_like_N"/>
    <property type="match status" value="1"/>
</dbReference>
<dbReference type="GO" id="GO:0005737">
    <property type="term" value="C:cytoplasm"/>
    <property type="evidence" value="ECO:0007669"/>
    <property type="project" value="UniProtKB-SubCell"/>
</dbReference>
<evidence type="ECO:0000256" key="3">
    <source>
        <dbReference type="ARBA" id="ARBA00022741"/>
    </source>
</evidence>
<dbReference type="Pfam" id="PF00152">
    <property type="entry name" value="tRNA-synt_2"/>
    <property type="match status" value="1"/>
</dbReference>
<dbReference type="InterPro" id="IPR045864">
    <property type="entry name" value="aa-tRNA-synth_II/BPL/LPL"/>
</dbReference>
<evidence type="ECO:0000256" key="2">
    <source>
        <dbReference type="ARBA" id="ARBA00022598"/>
    </source>
</evidence>
<keyword evidence="5 7" id="KW-0648">Protein biosynthesis</keyword>
<evidence type="ECO:0000256" key="1">
    <source>
        <dbReference type="ARBA" id="ARBA00008226"/>
    </source>
</evidence>
<evidence type="ECO:0000313" key="10">
    <source>
        <dbReference type="Proteomes" id="UP000198656"/>
    </source>
</evidence>
<dbReference type="InterPro" id="IPR004364">
    <property type="entry name" value="Aa-tRNA-synt_II"/>
</dbReference>
<evidence type="ECO:0000256" key="4">
    <source>
        <dbReference type="ARBA" id="ARBA00022840"/>
    </source>
</evidence>
<keyword evidence="3 7" id="KW-0547">Nucleotide-binding</keyword>
<dbReference type="HAMAP" id="MF_00534">
    <property type="entry name" value="Asn_tRNA_synth"/>
    <property type="match status" value="1"/>
</dbReference>